<dbReference type="PANTHER" id="PTHR31066">
    <property type="entry name" value="OS05G0427100 PROTEIN-RELATED"/>
    <property type="match status" value="1"/>
</dbReference>
<feature type="compositionally biased region" description="Polar residues" evidence="1">
    <location>
        <begin position="262"/>
        <end position="271"/>
    </location>
</feature>
<dbReference type="Pfam" id="PF00564">
    <property type="entry name" value="PB1"/>
    <property type="match status" value="1"/>
</dbReference>
<dbReference type="Gene3D" id="3.10.20.90">
    <property type="entry name" value="Phosphatidylinositol 3-kinase Catalytic Subunit, Chain A, domain 1"/>
    <property type="match status" value="1"/>
</dbReference>
<name>A0A7J0FQT3_9ERIC</name>
<evidence type="ECO:0000259" key="2">
    <source>
        <dbReference type="SMART" id="SM00666"/>
    </source>
</evidence>
<feature type="domain" description="PB1" evidence="2">
    <location>
        <begin position="49"/>
        <end position="140"/>
    </location>
</feature>
<dbReference type="CDD" id="cd06410">
    <property type="entry name" value="PB1_UP2"/>
    <property type="match status" value="1"/>
</dbReference>
<dbReference type="SUPFAM" id="SSF54277">
    <property type="entry name" value="CAD &amp; PB1 domains"/>
    <property type="match status" value="1"/>
</dbReference>
<comment type="caution">
    <text evidence="3">The sequence shown here is derived from an EMBL/GenBank/DDBJ whole genome shotgun (WGS) entry which is preliminary data.</text>
</comment>
<protein>
    <submittedName>
        <fullName evidence="3">Octicosapeptide/Phox/Bem1p family protein</fullName>
    </submittedName>
</protein>
<dbReference type="InterPro" id="IPR000270">
    <property type="entry name" value="PB1_dom"/>
</dbReference>
<dbReference type="PANTHER" id="PTHR31066:SF27">
    <property type="entry name" value="EXPRESSED PROTEIN"/>
    <property type="match status" value="1"/>
</dbReference>
<organism evidence="3 4">
    <name type="scientific">Actinidia rufa</name>
    <dbReference type="NCBI Taxonomy" id="165716"/>
    <lineage>
        <taxon>Eukaryota</taxon>
        <taxon>Viridiplantae</taxon>
        <taxon>Streptophyta</taxon>
        <taxon>Embryophyta</taxon>
        <taxon>Tracheophyta</taxon>
        <taxon>Spermatophyta</taxon>
        <taxon>Magnoliopsida</taxon>
        <taxon>eudicotyledons</taxon>
        <taxon>Gunneridae</taxon>
        <taxon>Pentapetalae</taxon>
        <taxon>asterids</taxon>
        <taxon>Ericales</taxon>
        <taxon>Actinidiaceae</taxon>
        <taxon>Actinidia</taxon>
    </lineage>
</organism>
<keyword evidence="4" id="KW-1185">Reference proteome</keyword>
<feature type="compositionally biased region" description="Polar residues" evidence="1">
    <location>
        <begin position="12"/>
        <end position="25"/>
    </location>
</feature>
<feature type="region of interest" description="Disordered" evidence="1">
    <location>
        <begin position="257"/>
        <end position="288"/>
    </location>
</feature>
<sequence>MDPPSRVPPHSADSTPHYRTTNSSDDPLFGGAAKLRLMCSYGGRIVPRPHDKSLCYDGGETRIVAADRRTSLAELTHRLSKTLLGGRPFALKYQLPNEDLDSLISVATDEDLDNMVDEYDRLADANKTAPKSSRLRVFLFPEKPDSSILESSTNSEDWFLNGGFRESPSVNCLLGLDDDVLFAKDRESFDGVGGNSEKLGAQDLQSVSSFGSASSSPSLASMPPISVHVEEQKEAVMVAGGGIEEQLSHMMVSQKRDDEGNLVNSQTQSKSIGGVDLASPDSVSSDSSREPLFVQRGMIYQDPFAQNPSPFVPNLSVPNTRVQMQQVHNLQTQFHQQHQQFNQQQQQQQFIQVGAHYIQNHAVPITSYYPIYPPQHQLDEHYPPYYMPVRQAQGYNIPAQQSNYSETVSTVSSTRSQTPPLSSIIPPSAAYDVSKNVPAPKPAMGGGGNYMAARPLVQVPSSQNQTQYVAFSQFQHPSQSIAVSSDATAANYAYEFADPVYAQMYYARPLAPQLAAQYQTMTSGCTVVTPEASAELLYTENVKQQIRTSQP</sequence>
<dbReference type="OrthoDB" id="774308at2759"/>
<evidence type="ECO:0000313" key="3">
    <source>
        <dbReference type="EMBL" id="GFZ00278.1"/>
    </source>
</evidence>
<evidence type="ECO:0000256" key="1">
    <source>
        <dbReference type="SAM" id="MobiDB-lite"/>
    </source>
</evidence>
<dbReference type="AlphaFoldDB" id="A0A7J0FQT3"/>
<reference evidence="3 4" key="1">
    <citation type="submission" date="2019-07" db="EMBL/GenBank/DDBJ databases">
        <title>De Novo Assembly of kiwifruit Actinidia rufa.</title>
        <authorList>
            <person name="Sugita-Konishi S."/>
            <person name="Sato K."/>
            <person name="Mori E."/>
            <person name="Abe Y."/>
            <person name="Kisaki G."/>
            <person name="Hamano K."/>
            <person name="Suezawa K."/>
            <person name="Otani M."/>
            <person name="Fukuda T."/>
            <person name="Manabe T."/>
            <person name="Gomi K."/>
            <person name="Tabuchi M."/>
            <person name="Akimitsu K."/>
            <person name="Kataoka I."/>
        </authorList>
    </citation>
    <scope>NUCLEOTIDE SEQUENCE [LARGE SCALE GENOMIC DNA]</scope>
    <source>
        <strain evidence="4">cv. Fuchu</strain>
    </source>
</reference>
<proteinExistence type="predicted"/>
<dbReference type="SMART" id="SM00666">
    <property type="entry name" value="PB1"/>
    <property type="match status" value="1"/>
</dbReference>
<dbReference type="Proteomes" id="UP000585474">
    <property type="component" value="Unassembled WGS sequence"/>
</dbReference>
<dbReference type="InterPro" id="IPR053198">
    <property type="entry name" value="Gynoecium_Dev_Regulator"/>
</dbReference>
<gene>
    <name evidence="3" type="ORF">Acr_13g0016770</name>
</gene>
<evidence type="ECO:0000313" key="4">
    <source>
        <dbReference type="Proteomes" id="UP000585474"/>
    </source>
</evidence>
<feature type="region of interest" description="Disordered" evidence="1">
    <location>
        <begin position="1"/>
        <end position="26"/>
    </location>
</feature>
<dbReference type="EMBL" id="BJWL01000013">
    <property type="protein sequence ID" value="GFZ00278.1"/>
    <property type="molecule type" value="Genomic_DNA"/>
</dbReference>
<accession>A0A7J0FQT3</accession>